<keyword evidence="2" id="KW-1185">Reference proteome</keyword>
<name>A0ABQ2F2S5_9DEIO</name>
<comment type="caution">
    <text evidence="1">The sequence shown here is derived from an EMBL/GenBank/DDBJ whole genome shotgun (WGS) entry which is preliminary data.</text>
</comment>
<accession>A0ABQ2F2S5</accession>
<organism evidence="1 2">
    <name type="scientific">Deinococcus malanensis</name>
    <dbReference type="NCBI Taxonomy" id="1706855"/>
    <lineage>
        <taxon>Bacteria</taxon>
        <taxon>Thermotogati</taxon>
        <taxon>Deinococcota</taxon>
        <taxon>Deinococci</taxon>
        <taxon>Deinococcales</taxon>
        <taxon>Deinococcaceae</taxon>
        <taxon>Deinococcus</taxon>
    </lineage>
</organism>
<gene>
    <name evidence="1" type="ORF">GCM10008955_30740</name>
</gene>
<protein>
    <submittedName>
        <fullName evidence="1">Uncharacterized protein</fullName>
    </submittedName>
</protein>
<reference evidence="2" key="1">
    <citation type="journal article" date="2019" name="Int. J. Syst. Evol. Microbiol.">
        <title>The Global Catalogue of Microorganisms (GCM) 10K type strain sequencing project: providing services to taxonomists for standard genome sequencing and annotation.</title>
        <authorList>
            <consortium name="The Broad Institute Genomics Platform"/>
            <consortium name="The Broad Institute Genome Sequencing Center for Infectious Disease"/>
            <person name="Wu L."/>
            <person name="Ma J."/>
        </authorList>
    </citation>
    <scope>NUCLEOTIDE SEQUENCE [LARGE SCALE GENOMIC DNA]</scope>
    <source>
        <strain evidence="2">JCM 30331</strain>
    </source>
</reference>
<sequence length="71" mass="7715">MPKRFTPVPKYRQLYPETLATADELKALGLKPGASTPVALLEYTRPPDTNGVCALYARDQAVPITALDTTP</sequence>
<proteinExistence type="predicted"/>
<evidence type="ECO:0000313" key="2">
    <source>
        <dbReference type="Proteomes" id="UP000647587"/>
    </source>
</evidence>
<dbReference type="EMBL" id="BMPP01000014">
    <property type="protein sequence ID" value="GGK34611.1"/>
    <property type="molecule type" value="Genomic_DNA"/>
</dbReference>
<dbReference type="Proteomes" id="UP000647587">
    <property type="component" value="Unassembled WGS sequence"/>
</dbReference>
<evidence type="ECO:0000313" key="1">
    <source>
        <dbReference type="EMBL" id="GGK34611.1"/>
    </source>
</evidence>
<dbReference type="RefSeq" id="WP_189010357.1">
    <property type="nucleotide sequence ID" value="NZ_BMPP01000014.1"/>
</dbReference>